<evidence type="ECO:0000313" key="4">
    <source>
        <dbReference type="Proteomes" id="UP000188181"/>
    </source>
</evidence>
<proteinExistence type="predicted"/>
<dbReference type="RefSeq" id="WP_146682635.1">
    <property type="nucleotide sequence ID" value="NZ_CP019646.1"/>
</dbReference>
<keyword evidence="1" id="KW-0732">Signal</keyword>
<organism evidence="3 4">
    <name type="scientific">Limihaloglobus sulfuriphilus</name>
    <dbReference type="NCBI Taxonomy" id="1851148"/>
    <lineage>
        <taxon>Bacteria</taxon>
        <taxon>Pseudomonadati</taxon>
        <taxon>Planctomycetota</taxon>
        <taxon>Phycisphaerae</taxon>
        <taxon>Sedimentisphaerales</taxon>
        <taxon>Sedimentisphaeraceae</taxon>
        <taxon>Limihaloglobus</taxon>
    </lineage>
</organism>
<dbReference type="SUPFAM" id="SSF51126">
    <property type="entry name" value="Pectin lyase-like"/>
    <property type="match status" value="1"/>
</dbReference>
<keyword evidence="4" id="KW-1185">Reference proteome</keyword>
<dbReference type="PANTHER" id="PTHR36453">
    <property type="entry name" value="SECRETED PROTEIN-RELATED"/>
    <property type="match status" value="1"/>
</dbReference>
<sequence precursor="true">MYKFLIIIFACSAALSQTLFVSPQGSDSNPGTKEKPFATIERAKSLVRNELQEKAGFVTVYLRGGTYRLKQTLVFSAEDSAADGFSISYKAYADERPVISSGVAVTGWQKCEVEPSNLPQAAKGRLWVADFPKGIDTFKTMFDDKGRLPRAIGKEHKPALPRTDPRVSDRKTLYFPADSMRDYENLSDVEIWIVPTFQWCHNILPLESVNVKEGFAKTSVTGTYPLAQREKGYDPSRFRVCNAADVLDEPGEWFMDSKLRKIWLWPRDVNKPENVVIPSLNEIVRVEGEPGKPVSGLIFDGITFKHAKRDEITDQDAGLQHDWEYWNKPNVMVRFVNSKDCTLRNCLLTESGGGGARLDMYSQNNRIENCEISCLGGTGVAFIGDKVGRDFVNRGNHLINNNIHRIGLEFHHSAAVFLWQSGENRIASNKIHHTPYNGFSVGGVVNPHLSRQWRENNVRELTRVIDYSGLPFKEMETQNDTDITWPMLLPYLYSRDNIFENNEIYRNVEILGDGNPFYIRMSGYGNIIRRNYFHSNYGSHSAGAMRFDGQQAGCVFEENVIYQCTGCGVNFHKANRIVNNIIVDIRDNAQIKLTRPAHTGADIESDAGHFIRCVYGSGWTKVGVPNYDKAQIRNNVMVQLSEGFSEFYGDTVHWKGRTEKWTDFTFVKDTDNNLMWTPHSPKQLRDWLSTIQKSGLDKNSTVADPLFVDLEKQDFRFRAESKALKMGIKQVDVRNCGLNSEYPLWLSERIEDDRDNPLEIEALR</sequence>
<protein>
    <recommendedName>
        <fullName evidence="2">GH141-like insertion domain-containing protein</fullName>
    </recommendedName>
</protein>
<name>A0A1Q2MCB9_9BACT</name>
<dbReference type="Proteomes" id="UP000188181">
    <property type="component" value="Chromosome"/>
</dbReference>
<gene>
    <name evidence="3" type="ORF">SMSP2_00711</name>
</gene>
<dbReference type="InterPro" id="IPR048482">
    <property type="entry name" value="GH141_ins"/>
</dbReference>
<reference evidence="4" key="1">
    <citation type="submission" date="2017-02" db="EMBL/GenBank/DDBJ databases">
        <title>Comparative genomics and description of representatives of a novel lineage of planctomycetes thriving in anoxic sediments.</title>
        <authorList>
            <person name="Spring S."/>
            <person name="Bunk B."/>
            <person name="Sproer C."/>
        </authorList>
    </citation>
    <scope>NUCLEOTIDE SEQUENCE [LARGE SCALE GENOMIC DNA]</scope>
    <source>
        <strain evidence="4">SM-Chi-D1</strain>
    </source>
</reference>
<feature type="signal peptide" evidence="1">
    <location>
        <begin position="1"/>
        <end position="21"/>
    </location>
</feature>
<accession>A0A1Q2MCB9</accession>
<dbReference type="InterPro" id="IPR012334">
    <property type="entry name" value="Pectin_lyas_fold"/>
</dbReference>
<dbReference type="Gene3D" id="2.160.20.10">
    <property type="entry name" value="Single-stranded right-handed beta-helix, Pectin lyase-like"/>
    <property type="match status" value="2"/>
</dbReference>
<dbReference type="OrthoDB" id="227157at2"/>
<evidence type="ECO:0000313" key="3">
    <source>
        <dbReference type="EMBL" id="AQQ70365.1"/>
    </source>
</evidence>
<dbReference type="EMBL" id="CP019646">
    <property type="protein sequence ID" value="AQQ70365.1"/>
    <property type="molecule type" value="Genomic_DNA"/>
</dbReference>
<dbReference type="InterPro" id="IPR011050">
    <property type="entry name" value="Pectin_lyase_fold/virulence"/>
</dbReference>
<dbReference type="SMART" id="SM00710">
    <property type="entry name" value="PbH1"/>
    <property type="match status" value="7"/>
</dbReference>
<feature type="chain" id="PRO_5012953148" description="GH141-like insertion domain-containing protein" evidence="1">
    <location>
        <begin position="22"/>
        <end position="764"/>
    </location>
</feature>
<feature type="domain" description="GH141-like insertion" evidence="2">
    <location>
        <begin position="124"/>
        <end position="267"/>
    </location>
</feature>
<evidence type="ECO:0000256" key="1">
    <source>
        <dbReference type="SAM" id="SignalP"/>
    </source>
</evidence>
<dbReference type="KEGG" id="pbas:SMSP2_00711"/>
<dbReference type="PANTHER" id="PTHR36453:SF1">
    <property type="entry name" value="RIGHT HANDED BETA HELIX DOMAIN-CONTAINING PROTEIN"/>
    <property type="match status" value="1"/>
</dbReference>
<evidence type="ECO:0000259" key="2">
    <source>
        <dbReference type="Pfam" id="PF21231"/>
    </source>
</evidence>
<dbReference type="AlphaFoldDB" id="A0A1Q2MCB9"/>
<dbReference type="Pfam" id="PF21231">
    <property type="entry name" value="GH141_M"/>
    <property type="match status" value="1"/>
</dbReference>
<dbReference type="InterPro" id="IPR006626">
    <property type="entry name" value="PbH1"/>
</dbReference>
<dbReference type="STRING" id="1851148.SMSP2_00711"/>